<evidence type="ECO:0000256" key="1">
    <source>
        <dbReference type="SAM" id="MobiDB-lite"/>
    </source>
</evidence>
<evidence type="ECO:0000313" key="3">
    <source>
        <dbReference type="Proteomes" id="UP001059971"/>
    </source>
</evidence>
<keyword evidence="3" id="KW-1185">Reference proteome</keyword>
<dbReference type="Proteomes" id="UP001059971">
    <property type="component" value="Chromosome 1"/>
</dbReference>
<proteinExistence type="predicted"/>
<accession>A0ABN5WE03</accession>
<dbReference type="EMBL" id="AP018817">
    <property type="protein sequence ID" value="BBF70506.1"/>
    <property type="molecule type" value="Genomic_DNA"/>
</dbReference>
<reference evidence="2" key="1">
    <citation type="submission" date="2018-07" db="EMBL/GenBank/DDBJ databases">
        <title>Complete genome sequence of Sphingomonas bisphenolicum strain AO1, a bisphenol A degradative bacterium isolated from Japanese farm field.</title>
        <authorList>
            <person name="Murakami M."/>
            <person name="Koh M."/>
            <person name="Koba S."/>
            <person name="Matsumura Y."/>
        </authorList>
    </citation>
    <scope>NUCLEOTIDE SEQUENCE</scope>
    <source>
        <strain evidence="2">AO1</strain>
    </source>
</reference>
<evidence type="ECO:0000313" key="2">
    <source>
        <dbReference type="EMBL" id="BBF70506.1"/>
    </source>
</evidence>
<dbReference type="RefSeq" id="WP_120249901.1">
    <property type="nucleotide sequence ID" value="NZ_AP018817.1"/>
</dbReference>
<protein>
    <submittedName>
        <fullName evidence="2">Uncharacterized protein</fullName>
    </submittedName>
</protein>
<sequence length="62" mass="7193">MIQIGHYDVLERQREKQRSRDQDDRDLRSGAVSMDQLAHQNGFFDGLPIRRARIGRRGSVAI</sequence>
<feature type="region of interest" description="Disordered" evidence="1">
    <location>
        <begin position="1"/>
        <end position="32"/>
    </location>
</feature>
<feature type="compositionally biased region" description="Basic and acidic residues" evidence="1">
    <location>
        <begin position="8"/>
        <end position="28"/>
    </location>
</feature>
<organism evidence="2 3">
    <name type="scientific">Sphingomonas bisphenolicum</name>
    <dbReference type="NCBI Taxonomy" id="296544"/>
    <lineage>
        <taxon>Bacteria</taxon>
        <taxon>Pseudomonadati</taxon>
        <taxon>Pseudomonadota</taxon>
        <taxon>Alphaproteobacteria</taxon>
        <taxon>Sphingomonadales</taxon>
        <taxon>Sphingomonadaceae</taxon>
        <taxon>Sphingomonas</taxon>
    </lineage>
</organism>
<name>A0ABN5WE03_9SPHN</name>
<gene>
    <name evidence="2" type="ORF">SBA_ch1_27060</name>
</gene>